<comment type="caution">
    <text evidence="1">The sequence shown here is derived from an EMBL/GenBank/DDBJ whole genome shotgun (WGS) entry which is preliminary data.</text>
</comment>
<dbReference type="AlphaFoldDB" id="A0AAN9IS05"/>
<evidence type="ECO:0000313" key="1">
    <source>
        <dbReference type="EMBL" id="KAK7285218.1"/>
    </source>
</evidence>
<proteinExistence type="predicted"/>
<gene>
    <name evidence="1" type="ORF">RJT34_19980</name>
</gene>
<organism evidence="1 2">
    <name type="scientific">Clitoria ternatea</name>
    <name type="common">Butterfly pea</name>
    <dbReference type="NCBI Taxonomy" id="43366"/>
    <lineage>
        <taxon>Eukaryota</taxon>
        <taxon>Viridiplantae</taxon>
        <taxon>Streptophyta</taxon>
        <taxon>Embryophyta</taxon>
        <taxon>Tracheophyta</taxon>
        <taxon>Spermatophyta</taxon>
        <taxon>Magnoliopsida</taxon>
        <taxon>eudicotyledons</taxon>
        <taxon>Gunneridae</taxon>
        <taxon>Pentapetalae</taxon>
        <taxon>rosids</taxon>
        <taxon>fabids</taxon>
        <taxon>Fabales</taxon>
        <taxon>Fabaceae</taxon>
        <taxon>Papilionoideae</taxon>
        <taxon>50 kb inversion clade</taxon>
        <taxon>NPAAA clade</taxon>
        <taxon>indigoferoid/millettioid clade</taxon>
        <taxon>Phaseoleae</taxon>
        <taxon>Clitoria</taxon>
    </lineage>
</organism>
<name>A0AAN9IS05_CLITE</name>
<sequence length="120" mass="14050">MNQSLETNRNLSHLLWDARFLIPRFVDRAVIFEEDKNRYIESNPMAIYSAMEMFGLCVASISLYVDDYFGAQEKALEKLNKEKEVVVTQLQEGLRMAKEMLALREKLKETEQALKIAQFR</sequence>
<dbReference type="Proteomes" id="UP001359559">
    <property type="component" value="Unassembled WGS sequence"/>
</dbReference>
<protein>
    <submittedName>
        <fullName evidence="1">Uncharacterized protein</fullName>
    </submittedName>
</protein>
<keyword evidence="2" id="KW-1185">Reference proteome</keyword>
<reference evidence="1 2" key="1">
    <citation type="submission" date="2024-01" db="EMBL/GenBank/DDBJ databases">
        <title>The genomes of 5 underutilized Papilionoideae crops provide insights into root nodulation and disease resistance.</title>
        <authorList>
            <person name="Yuan L."/>
        </authorList>
    </citation>
    <scope>NUCLEOTIDE SEQUENCE [LARGE SCALE GENOMIC DNA]</scope>
    <source>
        <strain evidence="1">LY-2023</strain>
        <tissue evidence="1">Leaf</tissue>
    </source>
</reference>
<dbReference type="EMBL" id="JAYKXN010000005">
    <property type="protein sequence ID" value="KAK7285218.1"/>
    <property type="molecule type" value="Genomic_DNA"/>
</dbReference>
<evidence type="ECO:0000313" key="2">
    <source>
        <dbReference type="Proteomes" id="UP001359559"/>
    </source>
</evidence>
<accession>A0AAN9IS05</accession>